<evidence type="ECO:0000313" key="13">
    <source>
        <dbReference type="EMBL" id="KAJ1122896.1"/>
    </source>
</evidence>
<dbReference type="GO" id="GO:0005783">
    <property type="term" value="C:endoplasmic reticulum"/>
    <property type="evidence" value="ECO:0007669"/>
    <property type="project" value="UniProtKB-SubCell"/>
</dbReference>
<keyword evidence="5" id="KW-0488">Methylation</keyword>
<dbReference type="EMBL" id="JANPWB010000011">
    <property type="protein sequence ID" value="KAJ1122896.1"/>
    <property type="molecule type" value="Genomic_DNA"/>
</dbReference>
<keyword evidence="8" id="KW-0256">Endoplasmic reticulum</keyword>
<evidence type="ECO:0000256" key="4">
    <source>
        <dbReference type="ARBA" id="ARBA00015575"/>
    </source>
</evidence>
<dbReference type="GO" id="GO:0043161">
    <property type="term" value="P:proteasome-mediated ubiquitin-dependent protein catabolic process"/>
    <property type="evidence" value="ECO:0007669"/>
    <property type="project" value="InterPro"/>
</dbReference>
<accession>A0AAV7P3Y4</accession>
<proteinExistence type="inferred from homology"/>
<evidence type="ECO:0000256" key="1">
    <source>
        <dbReference type="ARBA" id="ARBA00004240"/>
    </source>
</evidence>
<dbReference type="InterPro" id="IPR021625">
    <property type="entry name" value="PI31_Prot_N"/>
</dbReference>
<keyword evidence="14" id="KW-1185">Reference proteome</keyword>
<evidence type="ECO:0000256" key="8">
    <source>
        <dbReference type="ARBA" id="ARBA00022824"/>
    </source>
</evidence>
<dbReference type="PANTHER" id="PTHR13266">
    <property type="entry name" value="PROTEASOME INHIBITOR"/>
    <property type="match status" value="1"/>
</dbReference>
<gene>
    <name evidence="13" type="ORF">NDU88_001369</name>
</gene>
<reference evidence="13" key="1">
    <citation type="journal article" date="2022" name="bioRxiv">
        <title>Sequencing and chromosome-scale assembly of the giantPleurodeles waltlgenome.</title>
        <authorList>
            <person name="Brown T."/>
            <person name="Elewa A."/>
            <person name="Iarovenko S."/>
            <person name="Subramanian E."/>
            <person name="Araus A.J."/>
            <person name="Petzold A."/>
            <person name="Susuki M."/>
            <person name="Suzuki K.-i.T."/>
            <person name="Hayashi T."/>
            <person name="Toyoda A."/>
            <person name="Oliveira C."/>
            <person name="Osipova E."/>
            <person name="Leigh N.D."/>
            <person name="Simon A."/>
            <person name="Yun M.H."/>
        </authorList>
    </citation>
    <scope>NUCLEOTIDE SEQUENCE</scope>
    <source>
        <strain evidence="13">20211129_DDA</strain>
        <tissue evidence="13">Liver</tissue>
    </source>
</reference>
<evidence type="ECO:0000259" key="12">
    <source>
        <dbReference type="Pfam" id="PF11566"/>
    </source>
</evidence>
<evidence type="ECO:0000256" key="3">
    <source>
        <dbReference type="ARBA" id="ARBA00006405"/>
    </source>
</evidence>
<keyword evidence="9" id="KW-0647">Proteasome</keyword>
<dbReference type="GO" id="GO:0000502">
    <property type="term" value="C:proteasome complex"/>
    <property type="evidence" value="ECO:0007669"/>
    <property type="project" value="UniProtKB-KW"/>
</dbReference>
<dbReference type="Gene3D" id="3.40.1000.30">
    <property type="match status" value="1"/>
</dbReference>
<evidence type="ECO:0000256" key="9">
    <source>
        <dbReference type="ARBA" id="ARBA00022942"/>
    </source>
</evidence>
<dbReference type="AlphaFoldDB" id="A0AAV7P3Y4"/>
<dbReference type="Pfam" id="PF11566">
    <property type="entry name" value="PI31_Prot_N"/>
    <property type="match status" value="1"/>
</dbReference>
<sequence>MVPGLQLLFALVAQEISVPQDALICFVHWELVSQGYECLGAGDRPVSDETKSELLPPGWNANKELYTLRYRSVFDTAEILLEAIIVESSMIINAMDPKLEQVVDLTLDVADYIDGDNLKNFHRVFRKRYHLEIQNQAGSQTGSTHCDHLQLVDGTWIPLDQILIICPLQVTMTCLCEHVSCLICEEDSFLPSFWELQREGFISQLGNVPLFGSAIGESSVSQLLMRPALGMGLTPFFSVAWSAMSLSNAVFVI</sequence>
<dbReference type="GO" id="GO:0004866">
    <property type="term" value="F:endopeptidase inhibitor activity"/>
    <property type="evidence" value="ECO:0007669"/>
    <property type="project" value="InterPro"/>
</dbReference>
<protein>
    <recommendedName>
        <fullName evidence="4">Proteasome inhibitor PI31 subunit</fullName>
    </recommendedName>
</protein>
<evidence type="ECO:0000256" key="10">
    <source>
        <dbReference type="ARBA" id="ARBA00022990"/>
    </source>
</evidence>
<keyword evidence="10" id="KW-0007">Acetylation</keyword>
<name>A0AAV7P3Y4_PLEWA</name>
<evidence type="ECO:0000256" key="11">
    <source>
        <dbReference type="ARBA" id="ARBA00024805"/>
    </source>
</evidence>
<evidence type="ECO:0000256" key="5">
    <source>
        <dbReference type="ARBA" id="ARBA00022481"/>
    </source>
</evidence>
<dbReference type="InterPro" id="IPR045128">
    <property type="entry name" value="PI31-like"/>
</dbReference>
<evidence type="ECO:0000256" key="7">
    <source>
        <dbReference type="ARBA" id="ARBA00022553"/>
    </source>
</evidence>
<dbReference type="Proteomes" id="UP001066276">
    <property type="component" value="Chromosome 7"/>
</dbReference>
<comment type="function">
    <text evidence="11">Plays an important role in control of proteasome function. Inhibits the hydrolysis of protein and peptide substrates by the 20S proteasome. Also inhibits the activation of the proteasome by the proteasome regulatory proteins PA700 and PA28.</text>
</comment>
<dbReference type="FunFam" id="3.40.1000.30:FF:000002">
    <property type="entry name" value="Proteasome inhibitor PI31 subunit"/>
    <property type="match status" value="1"/>
</dbReference>
<dbReference type="PANTHER" id="PTHR13266:SF1">
    <property type="entry name" value="PROTEASOME INHIBITOR PI31 SUBUNIT"/>
    <property type="match status" value="1"/>
</dbReference>
<feature type="domain" description="PI31 proteasome regulator N-terminal" evidence="12">
    <location>
        <begin position="14"/>
        <end position="118"/>
    </location>
</feature>
<evidence type="ECO:0000256" key="6">
    <source>
        <dbReference type="ARBA" id="ARBA00022490"/>
    </source>
</evidence>
<keyword evidence="6" id="KW-0963">Cytoplasm</keyword>
<evidence type="ECO:0000313" key="14">
    <source>
        <dbReference type="Proteomes" id="UP001066276"/>
    </source>
</evidence>
<dbReference type="GO" id="GO:0070628">
    <property type="term" value="F:proteasome binding"/>
    <property type="evidence" value="ECO:0007669"/>
    <property type="project" value="InterPro"/>
</dbReference>
<comment type="caution">
    <text evidence="13">The sequence shown here is derived from an EMBL/GenBank/DDBJ whole genome shotgun (WGS) entry which is preliminary data.</text>
</comment>
<organism evidence="13 14">
    <name type="scientific">Pleurodeles waltl</name>
    <name type="common">Iberian ribbed newt</name>
    <dbReference type="NCBI Taxonomy" id="8319"/>
    <lineage>
        <taxon>Eukaryota</taxon>
        <taxon>Metazoa</taxon>
        <taxon>Chordata</taxon>
        <taxon>Craniata</taxon>
        <taxon>Vertebrata</taxon>
        <taxon>Euteleostomi</taxon>
        <taxon>Amphibia</taxon>
        <taxon>Batrachia</taxon>
        <taxon>Caudata</taxon>
        <taxon>Salamandroidea</taxon>
        <taxon>Salamandridae</taxon>
        <taxon>Pleurodelinae</taxon>
        <taxon>Pleurodeles</taxon>
    </lineage>
</organism>
<keyword evidence="7" id="KW-0597">Phosphoprotein</keyword>
<comment type="similarity">
    <text evidence="3">Belongs to the proteasome inhibitor PI31 family.</text>
</comment>
<evidence type="ECO:0000256" key="2">
    <source>
        <dbReference type="ARBA" id="ARBA00004496"/>
    </source>
</evidence>
<comment type="subcellular location">
    <subcellularLocation>
        <location evidence="2">Cytoplasm</location>
    </subcellularLocation>
    <subcellularLocation>
        <location evidence="1">Endoplasmic reticulum</location>
    </subcellularLocation>
</comment>